<evidence type="ECO:0000313" key="7">
    <source>
        <dbReference type="EMBL" id="CAG8681477.1"/>
    </source>
</evidence>
<name>A0A9N9EMD9_9GLOM</name>
<keyword evidence="3" id="KW-0863">Zinc-finger</keyword>
<accession>A0A9N9EMD9</accession>
<dbReference type="OrthoDB" id="1607513at2759"/>
<evidence type="ECO:0000256" key="5">
    <source>
        <dbReference type="ARBA" id="ARBA00023242"/>
    </source>
</evidence>
<comment type="subcellular location">
    <subcellularLocation>
        <location evidence="1">Nucleus</location>
    </subcellularLocation>
</comment>
<reference evidence="7" key="1">
    <citation type="submission" date="2021-06" db="EMBL/GenBank/DDBJ databases">
        <authorList>
            <person name="Kallberg Y."/>
            <person name="Tangrot J."/>
            <person name="Rosling A."/>
        </authorList>
    </citation>
    <scope>NUCLEOTIDE SEQUENCE</scope>
    <source>
        <strain evidence="7">CL551</strain>
    </source>
</reference>
<dbReference type="PANTHER" id="PTHR46481">
    <property type="entry name" value="ZINC FINGER BED DOMAIN-CONTAINING PROTEIN 4"/>
    <property type="match status" value="1"/>
</dbReference>
<keyword evidence="4" id="KW-0862">Zinc</keyword>
<evidence type="ECO:0000313" key="8">
    <source>
        <dbReference type="Proteomes" id="UP000789342"/>
    </source>
</evidence>
<proteinExistence type="predicted"/>
<organism evidence="7 8">
    <name type="scientific">Acaulospora morrowiae</name>
    <dbReference type="NCBI Taxonomy" id="94023"/>
    <lineage>
        <taxon>Eukaryota</taxon>
        <taxon>Fungi</taxon>
        <taxon>Fungi incertae sedis</taxon>
        <taxon>Mucoromycota</taxon>
        <taxon>Glomeromycotina</taxon>
        <taxon>Glomeromycetes</taxon>
        <taxon>Diversisporales</taxon>
        <taxon>Acaulosporaceae</taxon>
        <taxon>Acaulospora</taxon>
    </lineage>
</organism>
<dbReference type="InterPro" id="IPR012337">
    <property type="entry name" value="RNaseH-like_sf"/>
</dbReference>
<dbReference type="EMBL" id="CAJVPV010013948">
    <property type="protein sequence ID" value="CAG8681477.1"/>
    <property type="molecule type" value="Genomic_DNA"/>
</dbReference>
<dbReference type="InterPro" id="IPR052035">
    <property type="entry name" value="ZnF_BED_domain_contain"/>
</dbReference>
<dbReference type="Proteomes" id="UP000789342">
    <property type="component" value="Unassembled WGS sequence"/>
</dbReference>
<dbReference type="AlphaFoldDB" id="A0A9N9EMD9"/>
<feature type="compositionally biased region" description="Acidic residues" evidence="6">
    <location>
        <begin position="1"/>
        <end position="10"/>
    </location>
</feature>
<evidence type="ECO:0000256" key="4">
    <source>
        <dbReference type="ARBA" id="ARBA00022833"/>
    </source>
</evidence>
<evidence type="ECO:0000256" key="2">
    <source>
        <dbReference type="ARBA" id="ARBA00022723"/>
    </source>
</evidence>
<dbReference type="SUPFAM" id="SSF53098">
    <property type="entry name" value="Ribonuclease H-like"/>
    <property type="match status" value="1"/>
</dbReference>
<gene>
    <name evidence="7" type="ORF">AMORRO_LOCUS11269</name>
</gene>
<feature type="region of interest" description="Disordered" evidence="6">
    <location>
        <begin position="1"/>
        <end position="20"/>
    </location>
</feature>
<comment type="caution">
    <text evidence="7">The sequence shown here is derived from an EMBL/GenBank/DDBJ whole genome shotgun (WGS) entry which is preliminary data.</text>
</comment>
<dbReference type="GO" id="GO:0008270">
    <property type="term" value="F:zinc ion binding"/>
    <property type="evidence" value="ECO:0007669"/>
    <property type="project" value="UniProtKB-KW"/>
</dbReference>
<dbReference type="PANTHER" id="PTHR46481:SF10">
    <property type="entry name" value="ZINC FINGER BED DOMAIN-CONTAINING PROTEIN 39"/>
    <property type="match status" value="1"/>
</dbReference>
<evidence type="ECO:0000256" key="6">
    <source>
        <dbReference type="SAM" id="MobiDB-lite"/>
    </source>
</evidence>
<protein>
    <submittedName>
        <fullName evidence="7">15699_t:CDS:1</fullName>
    </submittedName>
</protein>
<keyword evidence="8" id="KW-1185">Reference proteome</keyword>
<evidence type="ECO:0000256" key="3">
    <source>
        <dbReference type="ARBA" id="ARBA00022771"/>
    </source>
</evidence>
<evidence type="ECO:0000256" key="1">
    <source>
        <dbReference type="ARBA" id="ARBA00004123"/>
    </source>
</evidence>
<dbReference type="GO" id="GO:0005634">
    <property type="term" value="C:nucleus"/>
    <property type="evidence" value="ECO:0007669"/>
    <property type="project" value="UniProtKB-SubCell"/>
</dbReference>
<sequence>MSDNEYDEISQTESLHANESLCESESSQESICGKSFKYLPGWSTSNMNLHLADEHDLVEFQRENKNHTKALNSQKTIADMLHIASHKGIKKTKIHHAVVEWLIVNNFPLDTINGEGFRRFMLQIDSGFRRPSYKALKKEILFGNTNARNQIYELLKKSSEMVSLNTDLWMARNGTGYIGITAHWLSKEFELNEILLCLEPMPYSHTSQAIKEFLIQKVQDFNLQDKILCVITDNGSNMVAAIRDWDSVERLPCTAHILQLSVNHALKKTTNKFTEFENWLSFLTHPNKAKDLSENELVIAIESQPNTQSLDNQENQLESDPESIIKEIQTIIYNSLFEYWDRPSKICLLATLLDPRLKEMSFASDEIRNDTIRECREQLHQLTQPPTEEHTTSSNSTTLSFNNMFANVIFGTQISSSLDELDYYLNFRQTPVAFHNSDPLL</sequence>
<keyword evidence="5" id="KW-0539">Nucleus</keyword>
<keyword evidence="2" id="KW-0479">Metal-binding</keyword>